<dbReference type="STRING" id="563040.Saut_0867"/>
<dbReference type="InterPro" id="IPR013358">
    <property type="entry name" value="Pilus_biogenesis_MshL"/>
</dbReference>
<dbReference type="PANTHER" id="PTHR30332:SF24">
    <property type="entry name" value="SECRETIN GSPD-RELATED"/>
    <property type="match status" value="1"/>
</dbReference>
<dbReference type="InterPro" id="IPR001775">
    <property type="entry name" value="GspD/PilQ"/>
</dbReference>
<evidence type="ECO:0000256" key="2">
    <source>
        <dbReference type="ARBA" id="ARBA00022729"/>
    </source>
</evidence>
<evidence type="ECO:0000256" key="4">
    <source>
        <dbReference type="SAM" id="MobiDB-lite"/>
    </source>
</evidence>
<dbReference type="InterPro" id="IPR050810">
    <property type="entry name" value="Bact_Secretion_Sys_Channel"/>
</dbReference>
<dbReference type="NCBIfam" id="TIGR02519">
    <property type="entry name" value="pilus_MshL"/>
    <property type="match status" value="1"/>
</dbReference>
<dbReference type="GO" id="GO:0015627">
    <property type="term" value="C:type II protein secretion system complex"/>
    <property type="evidence" value="ECO:0007669"/>
    <property type="project" value="TreeGrafter"/>
</dbReference>
<dbReference type="Pfam" id="PF07655">
    <property type="entry name" value="Secretin_N_2"/>
    <property type="match status" value="1"/>
</dbReference>
<dbReference type="RefSeq" id="WP_013326672.1">
    <property type="nucleotide sequence ID" value="NC_014506.1"/>
</dbReference>
<dbReference type="InterPro" id="IPR011514">
    <property type="entry name" value="Secretin_N_2"/>
</dbReference>
<dbReference type="OrthoDB" id="9775455at2"/>
<dbReference type="InterPro" id="IPR004846">
    <property type="entry name" value="T2SS/T3SS_dom"/>
</dbReference>
<feature type="region of interest" description="Disordered" evidence="4">
    <location>
        <begin position="125"/>
        <end position="168"/>
    </location>
</feature>
<keyword evidence="9" id="KW-1185">Reference proteome</keyword>
<evidence type="ECO:0000256" key="1">
    <source>
        <dbReference type="ARBA" id="ARBA00004370"/>
    </source>
</evidence>
<feature type="chain" id="PRO_5003141389" evidence="5">
    <location>
        <begin position="24"/>
        <end position="542"/>
    </location>
</feature>
<dbReference type="KEGG" id="sua:Saut_0867"/>
<evidence type="ECO:0000259" key="7">
    <source>
        <dbReference type="Pfam" id="PF07655"/>
    </source>
</evidence>
<evidence type="ECO:0000313" key="9">
    <source>
        <dbReference type="Proteomes" id="UP000007803"/>
    </source>
</evidence>
<keyword evidence="3" id="KW-0472">Membrane</keyword>
<dbReference type="GO" id="GO:0009306">
    <property type="term" value="P:protein secretion"/>
    <property type="evidence" value="ECO:0007669"/>
    <property type="project" value="InterPro"/>
</dbReference>
<feature type="domain" description="Type II/III secretion system secretin-like" evidence="6">
    <location>
        <begin position="321"/>
        <end position="495"/>
    </location>
</feature>
<evidence type="ECO:0000259" key="6">
    <source>
        <dbReference type="Pfam" id="PF00263"/>
    </source>
</evidence>
<dbReference type="Proteomes" id="UP000007803">
    <property type="component" value="Chromosome"/>
</dbReference>
<dbReference type="GO" id="GO:0019867">
    <property type="term" value="C:outer membrane"/>
    <property type="evidence" value="ECO:0007669"/>
    <property type="project" value="InterPro"/>
</dbReference>
<dbReference type="EMBL" id="CP002205">
    <property type="protein sequence ID" value="ADN08916.1"/>
    <property type="molecule type" value="Genomic_DNA"/>
</dbReference>
<feature type="compositionally biased region" description="Low complexity" evidence="4">
    <location>
        <begin position="125"/>
        <end position="155"/>
    </location>
</feature>
<dbReference type="AlphaFoldDB" id="E0URA6"/>
<comment type="subcellular location">
    <subcellularLocation>
        <location evidence="1">Membrane</location>
    </subcellularLocation>
</comment>
<dbReference type="PRINTS" id="PR00811">
    <property type="entry name" value="BCTERIALGSPD"/>
</dbReference>
<dbReference type="GO" id="GO:0009297">
    <property type="term" value="P:pilus assembly"/>
    <property type="evidence" value="ECO:0007669"/>
    <property type="project" value="InterPro"/>
</dbReference>
<name>E0URA6_SULAO</name>
<organism evidence="8 9">
    <name type="scientific">Sulfurimonas autotrophica (strain ATCC BAA-671 / DSM 16294 / JCM 11897 / OK10)</name>
    <dbReference type="NCBI Taxonomy" id="563040"/>
    <lineage>
        <taxon>Bacteria</taxon>
        <taxon>Pseudomonadati</taxon>
        <taxon>Campylobacterota</taxon>
        <taxon>Epsilonproteobacteria</taxon>
        <taxon>Campylobacterales</taxon>
        <taxon>Sulfurimonadaceae</taxon>
        <taxon>Sulfurimonas</taxon>
    </lineage>
</organism>
<feature type="signal peptide" evidence="5">
    <location>
        <begin position="1"/>
        <end position="23"/>
    </location>
</feature>
<protein>
    <submittedName>
        <fullName evidence="8">Pilus (MSHA type) biogenesis protein MshL</fullName>
    </submittedName>
</protein>
<dbReference type="eggNOG" id="COG1450">
    <property type="taxonomic scope" value="Bacteria"/>
</dbReference>
<feature type="compositionally biased region" description="Polar residues" evidence="4">
    <location>
        <begin position="409"/>
        <end position="420"/>
    </location>
</feature>
<dbReference type="HOGENOM" id="CLU_006756_3_2_7"/>
<dbReference type="PANTHER" id="PTHR30332">
    <property type="entry name" value="PROBABLE GENERAL SECRETION PATHWAY PROTEIN D"/>
    <property type="match status" value="1"/>
</dbReference>
<evidence type="ECO:0000313" key="8">
    <source>
        <dbReference type="EMBL" id="ADN08916.1"/>
    </source>
</evidence>
<feature type="region of interest" description="Disordered" evidence="4">
    <location>
        <begin position="409"/>
        <end position="428"/>
    </location>
</feature>
<dbReference type="Pfam" id="PF00263">
    <property type="entry name" value="Secretin"/>
    <property type="match status" value="1"/>
</dbReference>
<accession>E0URA6</accession>
<reference evidence="9" key="1">
    <citation type="journal article" date="2010" name="Stand. Genomic Sci.">
        <title>Complete genome sequence of Sulfurimonas autotrophica type strain (OK10).</title>
        <authorList>
            <person name="Sikorski J."/>
            <person name="Munk C."/>
            <person name="Lapidus A."/>
            <person name="Djao O."/>
            <person name="Lucas S."/>
            <person name="Glavina Del Rio T."/>
            <person name="Nolan M."/>
            <person name="Tice H."/>
            <person name="Han C."/>
            <person name="Cheng J."/>
            <person name="Tapia R."/>
            <person name="Goodwin L."/>
            <person name="Pitluck S."/>
            <person name="Liolios K."/>
            <person name="Ivanova N."/>
            <person name="Mavromatis K."/>
            <person name="Mikhailova N."/>
            <person name="Pati A."/>
            <person name="Sims D."/>
            <person name="Meincke L."/>
            <person name="Brettin T."/>
            <person name="Detter J."/>
            <person name="Chen A."/>
            <person name="Palaniappan K."/>
            <person name="Land M."/>
            <person name="Hauser L."/>
            <person name="Chang Y."/>
            <person name="Jeffries C."/>
            <person name="Rohde M."/>
            <person name="Lang E."/>
            <person name="Spring S."/>
            <person name="Goker M."/>
            <person name="Woyke T."/>
            <person name="Bristow J."/>
            <person name="Eisen J."/>
            <person name="Markowitz V."/>
            <person name="Hugenholtz P."/>
            <person name="Kyrpides N."/>
            <person name="Klenk H."/>
        </authorList>
    </citation>
    <scope>NUCLEOTIDE SEQUENCE [LARGE SCALE GENOMIC DNA]</scope>
    <source>
        <strain evidence="9">ATCC BAA-671 / DSM 16294 / JCM 11897 / OK10</strain>
    </source>
</reference>
<gene>
    <name evidence="8" type="ordered locus">Saut_0867</name>
</gene>
<proteinExistence type="predicted"/>
<keyword evidence="2 5" id="KW-0732">Signal</keyword>
<feature type="domain" description="Secretin N-terminal" evidence="7">
    <location>
        <begin position="109"/>
        <end position="196"/>
    </location>
</feature>
<evidence type="ECO:0000256" key="5">
    <source>
        <dbReference type="SAM" id="SignalP"/>
    </source>
</evidence>
<sequence length="542" mass="58730">MKFIKTSVYTAMITVMLSTSSFADCSYELFSISSAKNTKIVDFIEQLSDECGFSIIVTDPNAKKFLNTKLNKTNLKNLTIDEVLNIILTEHNLSYTLENNLLKISYLKTKVFNIDYILSQRKSSGSTDVTLSSSSNSQQGSTAGGATASTSTQGGSESGTGGNSTSETGIQIVSSDEVKFWEQLDTEFQSVLNRPHDIYKATPPIINKNAGLITVTATDKQLKRFESYLKKLQDKVKLQVLIDVQLLSVTMSKGKSTGIDWKQLYALQNIKLSASTANYNNIGTTIPADGIITDTAAVGAGASQLLSMSASGQLTEVIKFLKTQGDVNSISNPKVLTLNNQPALITAGTEYFYKIISSTNQQGTGGGVAATTQNDTVNSVFAGVLLTITPEISDDKTITLKINPSLSETTTDISQTSNSGRDMPPDLNRRQLSSVVTVKDGNRIILGGLINSKNTSDTNQVPILGSIPVLGYLFKHEEIVKTVEELVIIIEPHIIHKEKDSISLSDLGYEGLSDDLLTLESASKEKKEVKLNQKDDEEKEGK</sequence>
<evidence type="ECO:0000256" key="3">
    <source>
        <dbReference type="ARBA" id="ARBA00023136"/>
    </source>
</evidence>